<evidence type="ECO:0000313" key="2">
    <source>
        <dbReference type="Proteomes" id="UP001204439"/>
    </source>
</evidence>
<reference evidence="1 2" key="1">
    <citation type="submission" date="2023-11" db="EMBL/GenBank/DDBJ databases">
        <title>First isolation, identification, and characterization of non-pathogenic Epilithonimonas ginsengisoli isolated from diseased farmed rainbow trout (Oncorhynchus mykiss) in Chile.</title>
        <authorList>
            <person name="Miranda C.D."/>
            <person name="Irgang R."/>
            <person name="Concha C."/>
            <person name="Rojas R."/>
            <person name="Avendano R."/>
        </authorList>
    </citation>
    <scope>NUCLEOTIDE SEQUENCE [LARGE SCALE GENOMIC DNA]</scope>
    <source>
        <strain evidence="1 2">FP99</strain>
    </source>
</reference>
<proteinExistence type="predicted"/>
<dbReference type="Proteomes" id="UP001204439">
    <property type="component" value="Unassembled WGS sequence"/>
</dbReference>
<dbReference type="SUPFAM" id="SSF52833">
    <property type="entry name" value="Thioredoxin-like"/>
    <property type="match status" value="1"/>
</dbReference>
<dbReference type="EMBL" id="JAMXLT020000001">
    <property type="protein sequence ID" value="MDW8547486.1"/>
    <property type="molecule type" value="Genomic_DNA"/>
</dbReference>
<evidence type="ECO:0000313" key="1">
    <source>
        <dbReference type="EMBL" id="MDW8547486.1"/>
    </source>
</evidence>
<name>A0ABU4JD49_9FLAO</name>
<accession>A0ABU4JD49</accession>
<dbReference type="InterPro" id="IPR036249">
    <property type="entry name" value="Thioredoxin-like_sf"/>
</dbReference>
<gene>
    <name evidence="1" type="ORF">NG800_001100</name>
</gene>
<sequence length="160" mass="18505">MKILTFILLMISGILNSQEVKHYGFDSLPEKLEKPILIYMKTDWCSICKVQKYQVEKDLELRNLMEEKVYFITFNPEKYKESIKFFDKNYNYISNGNSGIHELAVEISSNKKPVYPSWILIGNNGKVLFRNEGLIDNGILKLLISNSTSLSVTNKKPSEN</sequence>
<dbReference type="Gene3D" id="3.40.30.10">
    <property type="entry name" value="Glutaredoxin"/>
    <property type="match status" value="1"/>
</dbReference>
<comment type="caution">
    <text evidence="1">The sequence shown here is derived from an EMBL/GenBank/DDBJ whole genome shotgun (WGS) entry which is preliminary data.</text>
</comment>
<protein>
    <submittedName>
        <fullName evidence="1">Thiol:disulfide interchange protein</fullName>
    </submittedName>
</protein>
<dbReference type="RefSeq" id="WP_131797839.1">
    <property type="nucleotide sequence ID" value="NZ_JAMXLT020000001.1"/>
</dbReference>
<keyword evidence="2" id="KW-1185">Reference proteome</keyword>
<organism evidence="1 2">
    <name type="scientific">Epilithonimonas ginsengisoli</name>
    <dbReference type="NCBI Taxonomy" id="1245592"/>
    <lineage>
        <taxon>Bacteria</taxon>
        <taxon>Pseudomonadati</taxon>
        <taxon>Bacteroidota</taxon>
        <taxon>Flavobacteriia</taxon>
        <taxon>Flavobacteriales</taxon>
        <taxon>Weeksellaceae</taxon>
        <taxon>Chryseobacterium group</taxon>
        <taxon>Epilithonimonas</taxon>
    </lineage>
</organism>